<keyword evidence="11" id="KW-1185">Reference proteome</keyword>
<dbReference type="Pfam" id="PF01145">
    <property type="entry name" value="Band_7"/>
    <property type="match status" value="1"/>
</dbReference>
<dbReference type="Pfam" id="PF12221">
    <property type="entry name" value="HflK_N"/>
    <property type="match status" value="1"/>
</dbReference>
<keyword evidence="10" id="KW-0645">Protease</keyword>
<dbReference type="SUPFAM" id="SSF117892">
    <property type="entry name" value="Band 7/SPFH domain"/>
    <property type="match status" value="1"/>
</dbReference>
<dbReference type="GO" id="GO:0016020">
    <property type="term" value="C:membrane"/>
    <property type="evidence" value="ECO:0007669"/>
    <property type="project" value="UniProtKB-SubCell"/>
</dbReference>
<evidence type="ECO:0000256" key="8">
    <source>
        <dbReference type="SAM" id="MobiDB-lite"/>
    </source>
</evidence>
<comment type="similarity">
    <text evidence="2 6">Belongs to the band 7/mec-2 family. HflK subfamily.</text>
</comment>
<dbReference type="NCBIfam" id="TIGR01933">
    <property type="entry name" value="hflK"/>
    <property type="match status" value="1"/>
</dbReference>
<evidence type="ECO:0000256" key="5">
    <source>
        <dbReference type="ARBA" id="ARBA00023136"/>
    </source>
</evidence>
<dbReference type="InterPro" id="IPR036013">
    <property type="entry name" value="Band_7/SPFH_dom_sf"/>
</dbReference>
<evidence type="ECO:0000256" key="3">
    <source>
        <dbReference type="ARBA" id="ARBA00022692"/>
    </source>
</evidence>
<dbReference type="CDD" id="cd03404">
    <property type="entry name" value="SPFH_HflK"/>
    <property type="match status" value="1"/>
</dbReference>
<keyword evidence="5 6" id="KW-0472">Membrane</keyword>
<dbReference type="RefSeq" id="WP_236986126.1">
    <property type="nucleotide sequence ID" value="NZ_AP023086.1"/>
</dbReference>
<keyword evidence="10" id="KW-0378">Hydrolase</keyword>
<feature type="domain" description="Band 7" evidence="9">
    <location>
        <begin position="93"/>
        <end position="253"/>
    </location>
</feature>
<dbReference type="Proteomes" id="UP001320119">
    <property type="component" value="Chromosome"/>
</dbReference>
<accession>A0AAN1WFG9</accession>
<keyword evidence="3 6" id="KW-0812">Transmembrane</keyword>
<dbReference type="SMART" id="SM00244">
    <property type="entry name" value="PHB"/>
    <property type="match status" value="1"/>
</dbReference>
<dbReference type="InterPro" id="IPR050710">
    <property type="entry name" value="Band7/mec-2_domain"/>
</dbReference>
<evidence type="ECO:0000256" key="1">
    <source>
        <dbReference type="ARBA" id="ARBA00004167"/>
    </source>
</evidence>
<dbReference type="PANTHER" id="PTHR43327:SF2">
    <property type="entry name" value="MODULATOR OF FTSH PROTEASE HFLK"/>
    <property type="match status" value="1"/>
</dbReference>
<dbReference type="InterPro" id="IPR010201">
    <property type="entry name" value="HflK"/>
</dbReference>
<dbReference type="GO" id="GO:0008233">
    <property type="term" value="F:peptidase activity"/>
    <property type="evidence" value="ECO:0007669"/>
    <property type="project" value="UniProtKB-KW"/>
</dbReference>
<dbReference type="AlphaFoldDB" id="A0AAN1WFG9"/>
<feature type="coiled-coil region" evidence="7">
    <location>
        <begin position="274"/>
        <end position="316"/>
    </location>
</feature>
<evidence type="ECO:0000256" key="6">
    <source>
        <dbReference type="RuleBase" id="RU364113"/>
    </source>
</evidence>
<keyword evidence="7" id="KW-0175">Coiled coil</keyword>
<feature type="region of interest" description="Disordered" evidence="8">
    <location>
        <begin position="1"/>
        <end position="40"/>
    </location>
</feature>
<feature type="transmembrane region" description="Helical" evidence="6">
    <location>
        <begin position="75"/>
        <end position="98"/>
    </location>
</feature>
<comment type="subcellular location">
    <subcellularLocation>
        <location evidence="1">Membrane</location>
        <topology evidence="1">Single-pass membrane protein</topology>
    </subcellularLocation>
</comment>
<dbReference type="Gene3D" id="3.30.479.30">
    <property type="entry name" value="Band 7 domain"/>
    <property type="match status" value="1"/>
</dbReference>
<proteinExistence type="inferred from homology"/>
<reference evidence="10 11" key="1">
    <citation type="journal article" date="2022" name="IScience">
        <title>An ultrasensitive nanofiber-based assay for enzymatic hydrolysis and deep-sea microbial degradation of cellulose.</title>
        <authorList>
            <person name="Tsudome M."/>
            <person name="Tachioka M."/>
            <person name="Miyazaki M."/>
            <person name="Uchimura K."/>
            <person name="Tsuda M."/>
            <person name="Takaki Y."/>
            <person name="Deguchi S."/>
        </authorList>
    </citation>
    <scope>NUCLEOTIDE SEQUENCE [LARGE SCALE GENOMIC DNA]</scope>
    <source>
        <strain evidence="10 11">GE09</strain>
    </source>
</reference>
<evidence type="ECO:0000313" key="10">
    <source>
        <dbReference type="EMBL" id="BCD96637.1"/>
    </source>
</evidence>
<dbReference type="EMBL" id="AP023086">
    <property type="protein sequence ID" value="BCD96637.1"/>
    <property type="molecule type" value="Genomic_DNA"/>
</dbReference>
<feature type="compositionally biased region" description="Low complexity" evidence="8">
    <location>
        <begin position="15"/>
        <end position="38"/>
    </location>
</feature>
<organism evidence="10 11">
    <name type="scientific">Marinagarivorans cellulosilyticus</name>
    <dbReference type="NCBI Taxonomy" id="2721545"/>
    <lineage>
        <taxon>Bacteria</taxon>
        <taxon>Pseudomonadati</taxon>
        <taxon>Pseudomonadota</taxon>
        <taxon>Gammaproteobacteria</taxon>
        <taxon>Cellvibrionales</taxon>
        <taxon>Cellvibrionaceae</taxon>
        <taxon>Marinagarivorans</taxon>
    </lineage>
</organism>
<comment type="subunit">
    <text evidence="6">HflC and HflK may interact to form a multimeric complex.</text>
</comment>
<comment type="function">
    <text evidence="6">HflC and HflK could encode or regulate a protease.</text>
</comment>
<keyword evidence="4 6" id="KW-1133">Transmembrane helix</keyword>
<evidence type="ECO:0000256" key="2">
    <source>
        <dbReference type="ARBA" id="ARBA00006971"/>
    </source>
</evidence>
<protein>
    <recommendedName>
        <fullName evidence="6">Protein HflK</fullName>
    </recommendedName>
</protein>
<name>A0AAN1WFG9_9GAMM</name>
<dbReference type="KEGG" id="marq:MARGE09_P0837"/>
<evidence type="ECO:0000313" key="11">
    <source>
        <dbReference type="Proteomes" id="UP001320119"/>
    </source>
</evidence>
<dbReference type="GO" id="GO:0006508">
    <property type="term" value="P:proteolysis"/>
    <property type="evidence" value="ECO:0007669"/>
    <property type="project" value="UniProtKB-KW"/>
</dbReference>
<dbReference type="PANTHER" id="PTHR43327">
    <property type="entry name" value="STOMATIN-LIKE PROTEIN 2, MITOCHONDRIAL"/>
    <property type="match status" value="1"/>
</dbReference>
<evidence type="ECO:0000256" key="7">
    <source>
        <dbReference type="SAM" id="Coils"/>
    </source>
</evidence>
<evidence type="ECO:0000259" key="9">
    <source>
        <dbReference type="SMART" id="SM00244"/>
    </source>
</evidence>
<dbReference type="InterPro" id="IPR020980">
    <property type="entry name" value="Membrane_HflK_N"/>
</dbReference>
<sequence length="402" mass="44204">MAWNEPGNNSGGNNSGNNGNDNGNKDPWGNRNNNNDGPPDFDEIVRNFIGMFTGKKKGGGNGGFGGGSNKGGGSITPFIVIGLILAAVIFAAKGFGVVNEQERAVVLRFGLYKETKGPGLRWNPPLIDTVFTENVTRVRLWSTQEKMLTEDLNIVDIKLSVQYSIDNAEDFVLRVKSPEESLQQAANSALRHVVGSTKMHNVLTEGRAAIAIEIRDRLQGYLTDYTTGILVDKVNIEDSNPPREVQDAFDDVIKAREDEERFQNEAQTYSNAVVPEAEGEAARIKEVANAYKEEVIAKAEGEAKRFELLLAEYKKAPQVTRERLYIETVQEVMANSSKVMVDVEGGNNMMYMPLDKLVEGATTATASARRGFTRQEIEQLTNHIKGEIMSDLPASTSRRSGR</sequence>
<evidence type="ECO:0000256" key="4">
    <source>
        <dbReference type="ARBA" id="ARBA00022989"/>
    </source>
</evidence>
<gene>
    <name evidence="10" type="ORF">MARGE09_P0837</name>
</gene>
<dbReference type="InterPro" id="IPR001107">
    <property type="entry name" value="Band_7"/>
</dbReference>